<protein>
    <submittedName>
        <fullName evidence="1">SFRICE_011182</fullName>
    </submittedName>
</protein>
<reference evidence="1" key="1">
    <citation type="submission" date="2016-07" db="EMBL/GenBank/DDBJ databases">
        <authorList>
            <person name="Bretaudeau A."/>
        </authorList>
    </citation>
    <scope>NUCLEOTIDE SEQUENCE</scope>
    <source>
        <strain evidence="1">Rice</strain>
        <tissue evidence="1">Whole body</tissue>
    </source>
</reference>
<dbReference type="EMBL" id="ODYU01012633">
    <property type="protein sequence ID" value="SOQ59054.1"/>
    <property type="molecule type" value="Genomic_DNA"/>
</dbReference>
<evidence type="ECO:0000313" key="1">
    <source>
        <dbReference type="EMBL" id="SOQ59054.1"/>
    </source>
</evidence>
<gene>
    <name evidence="1" type="ORF">SFRICE_011182</name>
</gene>
<organism evidence="1">
    <name type="scientific">Spodoptera frugiperda</name>
    <name type="common">Fall armyworm</name>
    <dbReference type="NCBI Taxonomy" id="7108"/>
    <lineage>
        <taxon>Eukaryota</taxon>
        <taxon>Metazoa</taxon>
        <taxon>Ecdysozoa</taxon>
        <taxon>Arthropoda</taxon>
        <taxon>Hexapoda</taxon>
        <taxon>Insecta</taxon>
        <taxon>Pterygota</taxon>
        <taxon>Neoptera</taxon>
        <taxon>Endopterygota</taxon>
        <taxon>Lepidoptera</taxon>
        <taxon>Glossata</taxon>
        <taxon>Ditrysia</taxon>
        <taxon>Noctuoidea</taxon>
        <taxon>Noctuidae</taxon>
        <taxon>Amphipyrinae</taxon>
        <taxon>Spodoptera</taxon>
    </lineage>
</organism>
<sequence>MIEFRNMYHIFLSGENHPMASPASARREGLLLTKKPAFRVGALVNSLENQKPLVDAVMEL</sequence>
<proteinExistence type="predicted"/>
<dbReference type="AlphaFoldDB" id="A0A2H1X345"/>
<name>A0A2H1X345_SPOFR</name>
<accession>A0A2H1X345</accession>